<accession>A0A1D2M9L6</accession>
<protein>
    <submittedName>
        <fullName evidence="2">Clavesin-1</fullName>
    </submittedName>
</protein>
<evidence type="ECO:0000259" key="1">
    <source>
        <dbReference type="PROSITE" id="PS50191"/>
    </source>
</evidence>
<dbReference type="STRING" id="48709.A0A1D2M9L6"/>
<dbReference type="OrthoDB" id="75724at2759"/>
<dbReference type="PANTHER" id="PTHR10174">
    <property type="entry name" value="ALPHA-TOCOPHEROL TRANSFER PROTEIN-RELATED"/>
    <property type="match status" value="1"/>
</dbReference>
<organism evidence="2 3">
    <name type="scientific">Orchesella cincta</name>
    <name type="common">Springtail</name>
    <name type="synonym">Podura cincta</name>
    <dbReference type="NCBI Taxonomy" id="48709"/>
    <lineage>
        <taxon>Eukaryota</taxon>
        <taxon>Metazoa</taxon>
        <taxon>Ecdysozoa</taxon>
        <taxon>Arthropoda</taxon>
        <taxon>Hexapoda</taxon>
        <taxon>Collembola</taxon>
        <taxon>Entomobryomorpha</taxon>
        <taxon>Entomobryoidea</taxon>
        <taxon>Orchesellidae</taxon>
        <taxon>Orchesellinae</taxon>
        <taxon>Orchesella</taxon>
    </lineage>
</organism>
<comment type="caution">
    <text evidence="2">The sequence shown here is derived from an EMBL/GenBank/DDBJ whole genome shotgun (WGS) entry which is preliminary data.</text>
</comment>
<feature type="domain" description="CRAL-TRIO" evidence="1">
    <location>
        <begin position="88"/>
        <end position="253"/>
    </location>
</feature>
<dbReference type="PROSITE" id="PS50191">
    <property type="entry name" value="CRAL_TRIO"/>
    <property type="match status" value="1"/>
</dbReference>
<sequence length="266" mass="30656">MVKLNQETRVVDGLTEMRQIYKDYDAAEIGNEAVREFLATSFQDEALLTRYLIGRKYRPQHAFDTLLSYAEVRFVKYPDMFPATVPPKENFIRDNEPIFGILKGRDSEGRLVGYFRSGMWDPSKCTLEDLARTALPVMEKVLLNDDCLNNGLVFIHESGGMGFAHAKHYTFSLIMRMLNIYWHSFPMKLKGLYLVNVPSVFTYIYTMAKPFAPKKLKDRILLSTTSRKFKDLHQRISPDILPTFLGGTLDPREANDPEFIDLFSSD</sequence>
<evidence type="ECO:0000313" key="3">
    <source>
        <dbReference type="Proteomes" id="UP000094527"/>
    </source>
</evidence>
<dbReference type="SUPFAM" id="SSF46938">
    <property type="entry name" value="CRAL/TRIO N-terminal domain"/>
    <property type="match status" value="1"/>
</dbReference>
<dbReference type="Proteomes" id="UP000094527">
    <property type="component" value="Unassembled WGS sequence"/>
</dbReference>
<dbReference type="EMBL" id="LJIJ01002523">
    <property type="protein sequence ID" value="ODM89584.1"/>
    <property type="molecule type" value="Genomic_DNA"/>
</dbReference>
<keyword evidence="3" id="KW-1185">Reference proteome</keyword>
<dbReference type="GO" id="GO:1902936">
    <property type="term" value="F:phosphatidylinositol bisphosphate binding"/>
    <property type="evidence" value="ECO:0007669"/>
    <property type="project" value="TreeGrafter"/>
</dbReference>
<dbReference type="InterPro" id="IPR036273">
    <property type="entry name" value="CRAL/TRIO_N_dom_sf"/>
</dbReference>
<name>A0A1D2M9L6_ORCCI</name>
<dbReference type="SMART" id="SM00516">
    <property type="entry name" value="SEC14"/>
    <property type="match status" value="1"/>
</dbReference>
<dbReference type="PRINTS" id="PR00180">
    <property type="entry name" value="CRETINALDHBP"/>
</dbReference>
<dbReference type="InterPro" id="IPR001251">
    <property type="entry name" value="CRAL-TRIO_dom"/>
</dbReference>
<gene>
    <name evidence="2" type="ORF">Ocin01_17099</name>
</gene>
<dbReference type="InterPro" id="IPR036865">
    <property type="entry name" value="CRAL-TRIO_dom_sf"/>
</dbReference>
<dbReference type="GO" id="GO:0016020">
    <property type="term" value="C:membrane"/>
    <property type="evidence" value="ECO:0007669"/>
    <property type="project" value="TreeGrafter"/>
</dbReference>
<dbReference type="SUPFAM" id="SSF52087">
    <property type="entry name" value="CRAL/TRIO domain"/>
    <property type="match status" value="1"/>
</dbReference>
<dbReference type="CDD" id="cd00170">
    <property type="entry name" value="SEC14"/>
    <property type="match status" value="1"/>
</dbReference>
<dbReference type="AlphaFoldDB" id="A0A1D2M9L6"/>
<proteinExistence type="predicted"/>
<dbReference type="OMA" id="YEHETID"/>
<dbReference type="Pfam" id="PF00650">
    <property type="entry name" value="CRAL_TRIO"/>
    <property type="match status" value="1"/>
</dbReference>
<dbReference type="Gene3D" id="3.40.525.10">
    <property type="entry name" value="CRAL-TRIO lipid binding domain"/>
    <property type="match status" value="1"/>
</dbReference>
<evidence type="ECO:0000313" key="2">
    <source>
        <dbReference type="EMBL" id="ODM89584.1"/>
    </source>
</evidence>
<reference evidence="2 3" key="1">
    <citation type="journal article" date="2016" name="Genome Biol. Evol.">
        <title>Gene Family Evolution Reflects Adaptation to Soil Environmental Stressors in the Genome of the Collembolan Orchesella cincta.</title>
        <authorList>
            <person name="Faddeeva-Vakhrusheva A."/>
            <person name="Derks M.F."/>
            <person name="Anvar S.Y."/>
            <person name="Agamennone V."/>
            <person name="Suring W."/>
            <person name="Smit S."/>
            <person name="van Straalen N.M."/>
            <person name="Roelofs D."/>
        </authorList>
    </citation>
    <scope>NUCLEOTIDE SEQUENCE [LARGE SCALE GENOMIC DNA]</scope>
    <source>
        <tissue evidence="2">Mixed pool</tissue>
    </source>
</reference>
<dbReference type="PANTHER" id="PTHR10174:SF130">
    <property type="entry name" value="ALPHA-TOCOPHEROL TRANSFER PROTEIN-LIKE"/>
    <property type="match status" value="1"/>
</dbReference>